<dbReference type="Proteomes" id="UP001181693">
    <property type="component" value="Unassembled WGS sequence"/>
</dbReference>
<keyword evidence="1" id="KW-0812">Transmembrane</keyword>
<dbReference type="PANTHER" id="PTHR38001:SF1">
    <property type="entry name" value="PROTEIN CEBPZOS"/>
    <property type="match status" value="1"/>
</dbReference>
<comment type="caution">
    <text evidence="2">The sequence shown here is derived from an EMBL/GenBank/DDBJ whole genome shotgun (WGS) entry which is preliminary data.</text>
</comment>
<name>A0AAV3AIE1_PYXAD</name>
<dbReference type="EMBL" id="DYDO01000004">
    <property type="protein sequence ID" value="DBA26818.1"/>
    <property type="molecule type" value="Genomic_DNA"/>
</dbReference>
<feature type="transmembrane region" description="Helical" evidence="1">
    <location>
        <begin position="16"/>
        <end position="35"/>
    </location>
</feature>
<protein>
    <recommendedName>
        <fullName evidence="4">Protein CEBPZOS-like</fullName>
    </recommendedName>
</protein>
<sequence>MIQRKVHGMEPFAKKVFKGVLFLELAGLFGVYVLYHKMDSSQVYYKSNEWAGMHGKREKDAEAWRTKID</sequence>
<evidence type="ECO:0008006" key="4">
    <source>
        <dbReference type="Google" id="ProtNLM"/>
    </source>
</evidence>
<reference evidence="2" key="1">
    <citation type="thesis" date="2020" institute="ProQuest LLC" country="789 East Eisenhower Parkway, Ann Arbor, MI, USA">
        <title>Comparative Genomics and Chromosome Evolution.</title>
        <authorList>
            <person name="Mudd A.B."/>
        </authorList>
    </citation>
    <scope>NUCLEOTIDE SEQUENCE</scope>
    <source>
        <strain evidence="2">1538</strain>
        <tissue evidence="2">Blood</tissue>
    </source>
</reference>
<keyword evidence="1" id="KW-0472">Membrane</keyword>
<evidence type="ECO:0000313" key="3">
    <source>
        <dbReference type="Proteomes" id="UP001181693"/>
    </source>
</evidence>
<dbReference type="InterPro" id="IPR037764">
    <property type="entry name" value="CEBPZOS"/>
</dbReference>
<keyword evidence="1" id="KW-1133">Transmembrane helix</keyword>
<keyword evidence="3" id="KW-1185">Reference proteome</keyword>
<evidence type="ECO:0000313" key="2">
    <source>
        <dbReference type="EMBL" id="DBA26818.1"/>
    </source>
</evidence>
<evidence type="ECO:0000256" key="1">
    <source>
        <dbReference type="SAM" id="Phobius"/>
    </source>
</evidence>
<accession>A0AAV3AIE1</accession>
<dbReference type="PANTHER" id="PTHR38001">
    <property type="entry name" value="PROTEIN CEBPZOS"/>
    <property type="match status" value="1"/>
</dbReference>
<gene>
    <name evidence="2" type="ORF">GDO54_011027</name>
</gene>
<proteinExistence type="predicted"/>
<organism evidence="2 3">
    <name type="scientific">Pyxicephalus adspersus</name>
    <name type="common">African bullfrog</name>
    <dbReference type="NCBI Taxonomy" id="30357"/>
    <lineage>
        <taxon>Eukaryota</taxon>
        <taxon>Metazoa</taxon>
        <taxon>Chordata</taxon>
        <taxon>Craniata</taxon>
        <taxon>Vertebrata</taxon>
        <taxon>Euteleostomi</taxon>
        <taxon>Amphibia</taxon>
        <taxon>Batrachia</taxon>
        <taxon>Anura</taxon>
        <taxon>Neobatrachia</taxon>
        <taxon>Ranoidea</taxon>
        <taxon>Pyxicephalidae</taxon>
        <taxon>Pyxicephalinae</taxon>
        <taxon>Pyxicephalus</taxon>
    </lineage>
</organism>
<dbReference type="AlphaFoldDB" id="A0AAV3AIE1"/>